<dbReference type="InterPro" id="IPR001732">
    <property type="entry name" value="UDP-Glc/GDP-Man_DH_N"/>
</dbReference>
<evidence type="ECO:0000259" key="1">
    <source>
        <dbReference type="Pfam" id="PF03721"/>
    </source>
</evidence>
<dbReference type="EMBL" id="PELM01000488">
    <property type="protein sequence ID" value="RTG98864.1"/>
    <property type="molecule type" value="Genomic_DNA"/>
</dbReference>
<dbReference type="RefSeq" id="WP_253665333.1">
    <property type="nucleotide sequence ID" value="NZ_PELM01000488.1"/>
</dbReference>
<sequence>MRVAVVGSGYVGLVTAASLAYLGNRVVV</sequence>
<dbReference type="Proteomes" id="UP000288082">
    <property type="component" value="Unassembled WGS sequence"/>
</dbReference>
<dbReference type="Pfam" id="PF03721">
    <property type="entry name" value="UDPG_MGDP_dh_N"/>
    <property type="match status" value="1"/>
</dbReference>
<dbReference type="GO" id="GO:0016616">
    <property type="term" value="F:oxidoreductase activity, acting on the CH-OH group of donors, NAD or NADP as acceptor"/>
    <property type="evidence" value="ECO:0007669"/>
    <property type="project" value="InterPro"/>
</dbReference>
<feature type="domain" description="UDP-glucose/GDP-mannose dehydrogenase N-terminal" evidence="1">
    <location>
        <begin position="1"/>
        <end position="28"/>
    </location>
</feature>
<dbReference type="SUPFAM" id="SSF51735">
    <property type="entry name" value="NAD(P)-binding Rossmann-fold domains"/>
    <property type="match status" value="1"/>
</dbReference>
<gene>
    <name evidence="2" type="ORF">CSW50_14310</name>
</gene>
<dbReference type="GO" id="GO:0051287">
    <property type="term" value="F:NAD binding"/>
    <property type="evidence" value="ECO:0007669"/>
    <property type="project" value="InterPro"/>
</dbReference>
<accession>A0A430QV80</accession>
<protein>
    <recommendedName>
        <fullName evidence="1">UDP-glucose/GDP-mannose dehydrogenase N-terminal domain-containing protein</fullName>
    </recommendedName>
</protein>
<organism evidence="2 3">
    <name type="scientific">Thermus scotoductus</name>
    <dbReference type="NCBI Taxonomy" id="37636"/>
    <lineage>
        <taxon>Bacteria</taxon>
        <taxon>Thermotogati</taxon>
        <taxon>Deinococcota</taxon>
        <taxon>Deinococci</taxon>
        <taxon>Thermales</taxon>
        <taxon>Thermaceae</taxon>
        <taxon>Thermus</taxon>
    </lineage>
</organism>
<dbReference type="Gene3D" id="3.40.50.720">
    <property type="entry name" value="NAD(P)-binding Rossmann-like Domain"/>
    <property type="match status" value="1"/>
</dbReference>
<evidence type="ECO:0000313" key="2">
    <source>
        <dbReference type="EMBL" id="RTG98864.1"/>
    </source>
</evidence>
<dbReference type="AlphaFoldDB" id="A0A430QV80"/>
<comment type="caution">
    <text evidence="2">The sequence shown here is derived from an EMBL/GenBank/DDBJ whole genome shotgun (WGS) entry which is preliminary data.</text>
</comment>
<dbReference type="InterPro" id="IPR036291">
    <property type="entry name" value="NAD(P)-bd_dom_sf"/>
</dbReference>
<name>A0A430QV80_THESC</name>
<reference evidence="2 3" key="1">
    <citation type="journal article" date="2019" name="Extremophiles">
        <title>Biogeography of thermophiles and predominance of Thermus scotoductus in domestic water heaters.</title>
        <authorList>
            <person name="Wilpiszeski R.L."/>
            <person name="Zhang Z."/>
            <person name="House C.H."/>
        </authorList>
    </citation>
    <scope>NUCLEOTIDE SEQUENCE [LARGE SCALE GENOMIC DNA]</scope>
    <source>
        <strain evidence="2 3">38_S38</strain>
    </source>
</reference>
<evidence type="ECO:0000313" key="3">
    <source>
        <dbReference type="Proteomes" id="UP000288082"/>
    </source>
</evidence>
<proteinExistence type="predicted"/>